<evidence type="ECO:0000256" key="3">
    <source>
        <dbReference type="ARBA" id="ARBA00022801"/>
    </source>
</evidence>
<protein>
    <submittedName>
        <fullName evidence="8">Subtilase family protein</fullName>
    </submittedName>
</protein>
<dbReference type="OrthoDB" id="9798386at2"/>
<dbReference type="PRINTS" id="PR00723">
    <property type="entry name" value="SUBTILISIN"/>
</dbReference>
<reference evidence="8 9" key="1">
    <citation type="submission" date="2018-10" db="EMBL/GenBank/DDBJ databases">
        <title>Genomic Encyclopedia of Archaeal and Bacterial Type Strains, Phase II (KMG-II): from individual species to whole genera.</title>
        <authorList>
            <person name="Goeker M."/>
        </authorList>
    </citation>
    <scope>NUCLEOTIDE SEQUENCE [LARGE SCALE GENOMIC DNA]</scope>
    <source>
        <strain evidence="8 9">VM1</strain>
    </source>
</reference>
<evidence type="ECO:0000256" key="2">
    <source>
        <dbReference type="ARBA" id="ARBA00022670"/>
    </source>
</evidence>
<dbReference type="InterPro" id="IPR050131">
    <property type="entry name" value="Peptidase_S8_subtilisin-like"/>
</dbReference>
<dbReference type="InterPro" id="IPR034204">
    <property type="entry name" value="PfSUB1-like_cat_dom"/>
</dbReference>
<organism evidence="8 9">
    <name type="scientific">Hydrogenothermus marinus</name>
    <dbReference type="NCBI Taxonomy" id="133270"/>
    <lineage>
        <taxon>Bacteria</taxon>
        <taxon>Pseudomonadati</taxon>
        <taxon>Aquificota</taxon>
        <taxon>Aquificia</taxon>
        <taxon>Aquificales</taxon>
        <taxon>Hydrogenothermaceae</taxon>
        <taxon>Hydrogenothermus</taxon>
    </lineage>
</organism>
<feature type="active site" description="Charge relay system" evidence="5">
    <location>
        <position position="388"/>
    </location>
</feature>
<dbReference type="CDD" id="cd07473">
    <property type="entry name" value="Peptidases_S8_Subtilisin_like"/>
    <property type="match status" value="1"/>
</dbReference>
<dbReference type="Gene3D" id="2.60.40.10">
    <property type="entry name" value="Immunoglobulins"/>
    <property type="match status" value="1"/>
</dbReference>
<evidence type="ECO:0000256" key="4">
    <source>
        <dbReference type="ARBA" id="ARBA00022825"/>
    </source>
</evidence>
<comment type="caution">
    <text evidence="8">The sequence shown here is derived from an EMBL/GenBank/DDBJ whole genome shotgun (WGS) entry which is preliminary data.</text>
</comment>
<dbReference type="PROSITE" id="PS00137">
    <property type="entry name" value="SUBTILASE_HIS"/>
    <property type="match status" value="1"/>
</dbReference>
<dbReference type="Gene3D" id="3.40.50.200">
    <property type="entry name" value="Peptidase S8/S53 domain"/>
    <property type="match status" value="1"/>
</dbReference>
<dbReference type="InterPro" id="IPR000209">
    <property type="entry name" value="Peptidase_S8/S53_dom"/>
</dbReference>
<feature type="active site" description="Charge relay system" evidence="5">
    <location>
        <position position="127"/>
    </location>
</feature>
<dbReference type="InterPro" id="IPR036852">
    <property type="entry name" value="Peptidase_S8/S53_dom_sf"/>
</dbReference>
<dbReference type="PROSITE" id="PS00138">
    <property type="entry name" value="SUBTILASE_SER"/>
    <property type="match status" value="1"/>
</dbReference>
<dbReference type="RefSeq" id="WP_121923539.1">
    <property type="nucleotide sequence ID" value="NZ_REFO01000014.1"/>
</dbReference>
<keyword evidence="2 5" id="KW-0645">Protease</keyword>
<evidence type="ECO:0000256" key="6">
    <source>
        <dbReference type="RuleBase" id="RU003355"/>
    </source>
</evidence>
<name>A0A3M0B6R8_9AQUI</name>
<dbReference type="InterPro" id="IPR022398">
    <property type="entry name" value="Peptidase_S8_His-AS"/>
</dbReference>
<dbReference type="Pfam" id="PF00082">
    <property type="entry name" value="Peptidase_S8"/>
    <property type="match status" value="1"/>
</dbReference>
<accession>A0A3M0B6R8</accession>
<evidence type="ECO:0000259" key="7">
    <source>
        <dbReference type="Pfam" id="PF00082"/>
    </source>
</evidence>
<keyword evidence="9" id="KW-1185">Reference proteome</keyword>
<evidence type="ECO:0000256" key="1">
    <source>
        <dbReference type="ARBA" id="ARBA00011073"/>
    </source>
</evidence>
<dbReference type="InterPro" id="IPR023828">
    <property type="entry name" value="Peptidase_S8_Ser-AS"/>
</dbReference>
<feature type="domain" description="Peptidase S8/S53" evidence="7">
    <location>
        <begin position="119"/>
        <end position="421"/>
    </location>
</feature>
<dbReference type="EMBL" id="REFO01000014">
    <property type="protein sequence ID" value="RMA93100.1"/>
    <property type="molecule type" value="Genomic_DNA"/>
</dbReference>
<dbReference type="PROSITE" id="PS00136">
    <property type="entry name" value="SUBTILASE_ASP"/>
    <property type="match status" value="1"/>
</dbReference>
<dbReference type="InterPro" id="IPR015500">
    <property type="entry name" value="Peptidase_S8_subtilisin-rel"/>
</dbReference>
<dbReference type="InterPro" id="IPR023827">
    <property type="entry name" value="Peptidase_S8_Asp-AS"/>
</dbReference>
<gene>
    <name evidence="8" type="ORF">CLV39_1431</name>
</gene>
<dbReference type="PANTHER" id="PTHR43806:SF11">
    <property type="entry name" value="CEREVISIN-RELATED"/>
    <property type="match status" value="1"/>
</dbReference>
<dbReference type="SUPFAM" id="SSF52743">
    <property type="entry name" value="Subtilisin-like"/>
    <property type="match status" value="1"/>
</dbReference>
<dbReference type="PROSITE" id="PS51892">
    <property type="entry name" value="SUBTILASE"/>
    <property type="match status" value="1"/>
</dbReference>
<keyword evidence="4 5" id="KW-0720">Serine protease</keyword>
<dbReference type="PANTHER" id="PTHR43806">
    <property type="entry name" value="PEPTIDASE S8"/>
    <property type="match status" value="1"/>
</dbReference>
<dbReference type="Proteomes" id="UP000280842">
    <property type="component" value="Unassembled WGS sequence"/>
</dbReference>
<dbReference type="InterPro" id="IPR013783">
    <property type="entry name" value="Ig-like_fold"/>
</dbReference>
<evidence type="ECO:0000256" key="5">
    <source>
        <dbReference type="PROSITE-ProRule" id="PRU01240"/>
    </source>
</evidence>
<keyword evidence="3 5" id="KW-0378">Hydrolase</keyword>
<proteinExistence type="inferred from homology"/>
<dbReference type="GO" id="GO:0004252">
    <property type="term" value="F:serine-type endopeptidase activity"/>
    <property type="evidence" value="ECO:0007669"/>
    <property type="project" value="UniProtKB-UniRule"/>
</dbReference>
<comment type="similarity">
    <text evidence="1 5 6">Belongs to the peptidase S8 family.</text>
</comment>
<evidence type="ECO:0000313" key="8">
    <source>
        <dbReference type="EMBL" id="RMA93100.1"/>
    </source>
</evidence>
<sequence>MLNYANTSTLILLAFFIFSFGKPYKNEVIVYLKSNISTQSIKGLSIVSKKGKKVVIKLPKNETMESFIQKLKKDENVLLAIPNYIIKKQLIPNDPFYPYQWYLKKIGMEDAWNISIGSNTVYVAVLDTGVDYNHPDLKEHIWLNTGETLGQDLNNNGIDDGCEDNIDNDNNGYIDDCYGYDALQGKGSALDNDGHGTHVSGIIGAVSDNLEGIAGINWNIKIIPCKFLNKNGEGDLNHLIECLKYVKKLKDSGLNIVAVNASYGYDAIPEILNIDCNNPDYSETEKCLMKSINAVFTVAAGNSSNNNDISTFLPCNYSTVLDNVICVGATNRQDKRAYFSNYGVKTVDIFAPGGEFVSSENCSEGILSTYLPFNNSYEEAYACAVGTSQASPVVAGAVALLYSINPNLTPKQVKDKVLTTGDNIISLSGYSLSCNRVNVYNLLKDEINPKICIDKPINEEDGNYSYYFGNFNIGKIKDITFNIKNSGNDILSIGNITLKNNPYFQIIFDNCSNRNLNTFESCSLTLRFSASSTGIKVSILNIPNNTYYQNLEINLRADVYDNRGGGGGGCSFSKNNFNIAWFLFILLIILKRKVIKWKNLY</sequence>
<dbReference type="GO" id="GO:0006508">
    <property type="term" value="P:proteolysis"/>
    <property type="evidence" value="ECO:0007669"/>
    <property type="project" value="UniProtKB-KW"/>
</dbReference>
<evidence type="ECO:0000313" key="9">
    <source>
        <dbReference type="Proteomes" id="UP000280842"/>
    </source>
</evidence>
<dbReference type="AlphaFoldDB" id="A0A3M0B6R8"/>
<feature type="active site" description="Charge relay system" evidence="5">
    <location>
        <position position="195"/>
    </location>
</feature>